<dbReference type="GO" id="GO:0008171">
    <property type="term" value="F:O-methyltransferase activity"/>
    <property type="evidence" value="ECO:0007669"/>
    <property type="project" value="InterPro"/>
</dbReference>
<dbReference type="GO" id="GO:0046983">
    <property type="term" value="F:protein dimerization activity"/>
    <property type="evidence" value="ECO:0007669"/>
    <property type="project" value="InterPro"/>
</dbReference>
<dbReference type="InterPro" id="IPR036388">
    <property type="entry name" value="WH-like_DNA-bd_sf"/>
</dbReference>
<dbReference type="InterPro" id="IPR001077">
    <property type="entry name" value="COMT_C"/>
</dbReference>
<gene>
    <name evidence="7" type="ORF">LX32DRAFT_601967</name>
</gene>
<keyword evidence="8" id="KW-1185">Reference proteome</keyword>
<evidence type="ECO:0000259" key="5">
    <source>
        <dbReference type="Pfam" id="PF00891"/>
    </source>
</evidence>
<dbReference type="PANTHER" id="PTHR43712">
    <property type="entry name" value="PUTATIVE (AFU_ORTHOLOGUE AFUA_4G14580)-RELATED"/>
    <property type="match status" value="1"/>
</dbReference>
<keyword evidence="2" id="KW-0808">Transferase</keyword>
<dbReference type="InterPro" id="IPR029063">
    <property type="entry name" value="SAM-dependent_MTases_sf"/>
</dbReference>
<dbReference type="Pfam" id="PF08100">
    <property type="entry name" value="Dimerisation"/>
    <property type="match status" value="1"/>
</dbReference>
<dbReference type="PIRSF" id="PIRSF005739">
    <property type="entry name" value="O-mtase"/>
    <property type="match status" value="1"/>
</dbReference>
<dbReference type="AlphaFoldDB" id="A0AAD9H5M7"/>
<dbReference type="GO" id="GO:0032259">
    <property type="term" value="P:methylation"/>
    <property type="evidence" value="ECO:0007669"/>
    <property type="project" value="UniProtKB-KW"/>
</dbReference>
<dbReference type="SUPFAM" id="SSF53335">
    <property type="entry name" value="S-adenosyl-L-methionine-dependent methyltransferases"/>
    <property type="match status" value="1"/>
</dbReference>
<dbReference type="InterPro" id="IPR012967">
    <property type="entry name" value="COMT_dimerisation"/>
</dbReference>
<accession>A0AAD9H5M7</accession>
<evidence type="ECO:0000313" key="7">
    <source>
        <dbReference type="EMBL" id="KAK2022880.1"/>
    </source>
</evidence>
<keyword evidence="1" id="KW-0489">Methyltransferase</keyword>
<dbReference type="Pfam" id="PF00891">
    <property type="entry name" value="Methyltransf_2"/>
    <property type="match status" value="1"/>
</dbReference>
<feature type="domain" description="O-methyltransferase C-terminal" evidence="5">
    <location>
        <begin position="175"/>
        <end position="377"/>
    </location>
</feature>
<evidence type="ECO:0000256" key="1">
    <source>
        <dbReference type="ARBA" id="ARBA00022603"/>
    </source>
</evidence>
<protein>
    <submittedName>
        <fullName evidence="7">O-methyltransferase</fullName>
    </submittedName>
</protein>
<sequence>MAPEADHGSDAVRAFLDAANGIPGSITNEDDRNRVLLKLYELVGKVESPWDTFVRVYMTEPTVKSVLKVLRDVRIFERWRKNGNSPMTAVELAGLADGFDPALLQRLLRVLVANNLVEMSSDEKYKPTGFCVKFAESDFNIAAKFFEDFHVPINQHLPTFLAETGYKNPAHDDTSAFDSAFGGDGGMFKYLTEHPEAGEVFNVMQRTSTSNLARWTSIYPSDALVDEADPQLPLLVDVGGSIGQDVQNFLEAHPGTASRVYLEDLPAVIADENSTLVHGVNKVPYDFFTPQPIKHARAYYLHHIIHDWPNEQARKILEMQKAAMKPGYSRLLLHDYVLRDDGPDHPHAAVSDMLMMTFCCAYERTEREWESLLASAGLGIVKIWRVPFTGECVIEAELAPEVNGVH</sequence>
<proteinExistence type="predicted"/>
<feature type="domain" description="O-methyltransferase dimerisation" evidence="6">
    <location>
        <begin position="63"/>
        <end position="136"/>
    </location>
</feature>
<organism evidence="7 8">
    <name type="scientific">Colletotrichum zoysiae</name>
    <dbReference type="NCBI Taxonomy" id="1216348"/>
    <lineage>
        <taxon>Eukaryota</taxon>
        <taxon>Fungi</taxon>
        <taxon>Dikarya</taxon>
        <taxon>Ascomycota</taxon>
        <taxon>Pezizomycotina</taxon>
        <taxon>Sordariomycetes</taxon>
        <taxon>Hypocreomycetidae</taxon>
        <taxon>Glomerellales</taxon>
        <taxon>Glomerellaceae</taxon>
        <taxon>Colletotrichum</taxon>
        <taxon>Colletotrichum graminicola species complex</taxon>
    </lineage>
</organism>
<dbReference type="PANTHER" id="PTHR43712:SF17">
    <property type="entry name" value="O-METHYLTRANSFERASE"/>
    <property type="match status" value="1"/>
</dbReference>
<dbReference type="PROSITE" id="PS51683">
    <property type="entry name" value="SAM_OMT_II"/>
    <property type="match status" value="1"/>
</dbReference>
<keyword evidence="3" id="KW-0949">S-adenosyl-L-methionine</keyword>
<dbReference type="Gene3D" id="3.40.50.150">
    <property type="entry name" value="Vaccinia Virus protein VP39"/>
    <property type="match status" value="1"/>
</dbReference>
<dbReference type="Gene3D" id="1.10.10.10">
    <property type="entry name" value="Winged helix-like DNA-binding domain superfamily/Winged helix DNA-binding domain"/>
    <property type="match status" value="1"/>
</dbReference>
<evidence type="ECO:0000259" key="6">
    <source>
        <dbReference type="Pfam" id="PF08100"/>
    </source>
</evidence>
<name>A0AAD9H5M7_9PEZI</name>
<dbReference type="SUPFAM" id="SSF46785">
    <property type="entry name" value="Winged helix' DNA-binding domain"/>
    <property type="match status" value="1"/>
</dbReference>
<dbReference type="EMBL" id="MU843021">
    <property type="protein sequence ID" value="KAK2022880.1"/>
    <property type="molecule type" value="Genomic_DNA"/>
</dbReference>
<evidence type="ECO:0000313" key="8">
    <source>
        <dbReference type="Proteomes" id="UP001232148"/>
    </source>
</evidence>
<comment type="caution">
    <text evidence="7">The sequence shown here is derived from an EMBL/GenBank/DDBJ whole genome shotgun (WGS) entry which is preliminary data.</text>
</comment>
<feature type="active site" description="Proton acceptor" evidence="4">
    <location>
        <position position="306"/>
    </location>
</feature>
<evidence type="ECO:0000256" key="2">
    <source>
        <dbReference type="ARBA" id="ARBA00022679"/>
    </source>
</evidence>
<evidence type="ECO:0000256" key="4">
    <source>
        <dbReference type="PIRSR" id="PIRSR005739-1"/>
    </source>
</evidence>
<reference evidence="7" key="1">
    <citation type="submission" date="2021-06" db="EMBL/GenBank/DDBJ databases">
        <title>Comparative genomics, transcriptomics and evolutionary studies reveal genomic signatures of adaptation to plant cell wall in hemibiotrophic fungi.</title>
        <authorList>
            <consortium name="DOE Joint Genome Institute"/>
            <person name="Baroncelli R."/>
            <person name="Diaz J.F."/>
            <person name="Benocci T."/>
            <person name="Peng M."/>
            <person name="Battaglia E."/>
            <person name="Haridas S."/>
            <person name="Andreopoulos W."/>
            <person name="Labutti K."/>
            <person name="Pangilinan J."/>
            <person name="Floch G.L."/>
            <person name="Makela M.R."/>
            <person name="Henrissat B."/>
            <person name="Grigoriev I.V."/>
            <person name="Crouch J.A."/>
            <person name="De Vries R.P."/>
            <person name="Sukno S.A."/>
            <person name="Thon M.R."/>
        </authorList>
    </citation>
    <scope>NUCLEOTIDE SEQUENCE</scope>
    <source>
        <strain evidence="7">MAFF235873</strain>
    </source>
</reference>
<evidence type="ECO:0000256" key="3">
    <source>
        <dbReference type="ARBA" id="ARBA00022691"/>
    </source>
</evidence>
<dbReference type="InterPro" id="IPR036390">
    <property type="entry name" value="WH_DNA-bd_sf"/>
</dbReference>
<dbReference type="InterPro" id="IPR016461">
    <property type="entry name" value="COMT-like"/>
</dbReference>
<dbReference type="Proteomes" id="UP001232148">
    <property type="component" value="Unassembled WGS sequence"/>
</dbReference>